<feature type="transmembrane region" description="Helical" evidence="1">
    <location>
        <begin position="46"/>
        <end position="64"/>
    </location>
</feature>
<reference evidence="2" key="2">
    <citation type="submission" date="2021-04" db="EMBL/GenBank/DDBJ databases">
        <authorList>
            <person name="Gilroy R."/>
        </authorList>
    </citation>
    <scope>NUCLEOTIDE SEQUENCE</scope>
    <source>
        <strain evidence="2">ChiBcec16_6824</strain>
    </source>
</reference>
<keyword evidence="1" id="KW-1133">Transmembrane helix</keyword>
<comment type="caution">
    <text evidence="2">The sequence shown here is derived from an EMBL/GenBank/DDBJ whole genome shotgun (WGS) entry which is preliminary data.</text>
</comment>
<dbReference type="EMBL" id="DXDX01000098">
    <property type="protein sequence ID" value="HIY21328.1"/>
    <property type="molecule type" value="Genomic_DNA"/>
</dbReference>
<dbReference type="Gene3D" id="2.60.40.1630">
    <property type="entry name" value="bacillus anthracis domain"/>
    <property type="match status" value="1"/>
</dbReference>
<proteinExistence type="predicted"/>
<dbReference type="AlphaFoldDB" id="A0A9D1Y8Q1"/>
<protein>
    <submittedName>
        <fullName evidence="2">DUF4179 domain-containing protein</fullName>
    </submittedName>
</protein>
<sequence>MNNAERYRRAFSNVHAPQDAAQRALQRLEAGDGPRPWRQGGKLRRVLVLAAVLVLLSISVHAELADGAVSNLLAPLYGGSQTELVDSIGHPVGATVTVNGYTLTADAVIGDRYNIAVVYTLTREDGQPIPEGVCFDQMENSLHRSSGGGGYSIQRGEDLPDNQVQIVETWTSGTFLFQRRVHVTFQDLQVYHQDTESYTDLMDGCWELDFLLRYRDTTVSVPVKDLTVTGDQGDEYQIRKIQLSPLSVHMDLNAPPSSLKDGLSEFQVELRRTDGSLVSFENRNFGGGGDLDAPTVRADYGAFFEQPIPLEEMDALLICGVEVPLSVGK</sequence>
<evidence type="ECO:0000313" key="3">
    <source>
        <dbReference type="Proteomes" id="UP000823868"/>
    </source>
</evidence>
<organism evidence="2 3">
    <name type="scientific">Candidatus Flavonifractor merdigallinarum</name>
    <dbReference type="NCBI Taxonomy" id="2838589"/>
    <lineage>
        <taxon>Bacteria</taxon>
        <taxon>Bacillati</taxon>
        <taxon>Bacillota</taxon>
        <taxon>Clostridia</taxon>
        <taxon>Eubacteriales</taxon>
        <taxon>Oscillospiraceae</taxon>
        <taxon>Flavonifractor</taxon>
    </lineage>
</organism>
<reference evidence="2" key="1">
    <citation type="journal article" date="2021" name="PeerJ">
        <title>Extensive microbial diversity within the chicken gut microbiome revealed by metagenomics and culture.</title>
        <authorList>
            <person name="Gilroy R."/>
            <person name="Ravi A."/>
            <person name="Getino M."/>
            <person name="Pursley I."/>
            <person name="Horton D.L."/>
            <person name="Alikhan N.F."/>
            <person name="Baker D."/>
            <person name="Gharbi K."/>
            <person name="Hall N."/>
            <person name="Watson M."/>
            <person name="Adriaenssens E.M."/>
            <person name="Foster-Nyarko E."/>
            <person name="Jarju S."/>
            <person name="Secka A."/>
            <person name="Antonio M."/>
            <person name="Oren A."/>
            <person name="Chaudhuri R.R."/>
            <person name="La Ragione R."/>
            <person name="Hildebrand F."/>
            <person name="Pallen M.J."/>
        </authorList>
    </citation>
    <scope>NUCLEOTIDE SEQUENCE</scope>
    <source>
        <strain evidence="2">ChiBcec16_6824</strain>
    </source>
</reference>
<gene>
    <name evidence="2" type="ORF">H9841_05435</name>
</gene>
<keyword evidence="1" id="KW-0472">Membrane</keyword>
<evidence type="ECO:0000313" key="2">
    <source>
        <dbReference type="EMBL" id="HIY21328.1"/>
    </source>
</evidence>
<dbReference type="Proteomes" id="UP000823868">
    <property type="component" value="Unassembled WGS sequence"/>
</dbReference>
<evidence type="ECO:0000256" key="1">
    <source>
        <dbReference type="SAM" id="Phobius"/>
    </source>
</evidence>
<accession>A0A9D1Y8Q1</accession>
<keyword evidence="1" id="KW-0812">Transmembrane</keyword>
<name>A0A9D1Y8Q1_9FIRM</name>